<evidence type="ECO:0000313" key="2">
    <source>
        <dbReference type="Proteomes" id="UP000256970"/>
    </source>
</evidence>
<gene>
    <name evidence="1" type="ORF">BQ4739_LOCUS8659</name>
</gene>
<proteinExistence type="predicted"/>
<reference evidence="1 2" key="1">
    <citation type="submission" date="2016-10" db="EMBL/GenBank/DDBJ databases">
        <authorList>
            <person name="Cai Z."/>
        </authorList>
    </citation>
    <scope>NUCLEOTIDE SEQUENCE [LARGE SCALE GENOMIC DNA]</scope>
</reference>
<evidence type="ECO:0000313" key="1">
    <source>
        <dbReference type="EMBL" id="SZX68298.1"/>
    </source>
</evidence>
<dbReference type="AlphaFoldDB" id="A0A383VS02"/>
<accession>A0A383VS02</accession>
<protein>
    <submittedName>
        <fullName evidence="1">Uncharacterized protein</fullName>
    </submittedName>
</protein>
<organism evidence="1 2">
    <name type="scientific">Tetradesmus obliquus</name>
    <name type="common">Green alga</name>
    <name type="synonym">Acutodesmus obliquus</name>
    <dbReference type="NCBI Taxonomy" id="3088"/>
    <lineage>
        <taxon>Eukaryota</taxon>
        <taxon>Viridiplantae</taxon>
        <taxon>Chlorophyta</taxon>
        <taxon>core chlorophytes</taxon>
        <taxon>Chlorophyceae</taxon>
        <taxon>CS clade</taxon>
        <taxon>Sphaeropleales</taxon>
        <taxon>Scenedesmaceae</taxon>
        <taxon>Tetradesmus</taxon>
    </lineage>
</organism>
<dbReference type="Proteomes" id="UP000256970">
    <property type="component" value="Unassembled WGS sequence"/>
</dbReference>
<sequence>MSFIIDFFSHKAQQTNEAPSQRAKAFEDGLEAAQNIQADTRVYADMNAKPKYRYGHLQMNPFYEQRNKMYPHRKYTRREE</sequence>
<name>A0A383VS02_TETOB</name>
<keyword evidence="2" id="KW-1185">Reference proteome</keyword>
<dbReference type="EMBL" id="FNXT01000848">
    <property type="protein sequence ID" value="SZX68298.1"/>
    <property type="molecule type" value="Genomic_DNA"/>
</dbReference>